<dbReference type="EMBL" id="JAACJP010000009">
    <property type="protein sequence ID" value="KAF5382073.1"/>
    <property type="molecule type" value="Genomic_DNA"/>
</dbReference>
<feature type="transmembrane region" description="Helical" evidence="6">
    <location>
        <begin position="143"/>
        <end position="163"/>
    </location>
</feature>
<feature type="transmembrane region" description="Helical" evidence="6">
    <location>
        <begin position="325"/>
        <end position="344"/>
    </location>
</feature>
<organism evidence="7 8">
    <name type="scientific">Tricholomella constricta</name>
    <dbReference type="NCBI Taxonomy" id="117010"/>
    <lineage>
        <taxon>Eukaryota</taxon>
        <taxon>Fungi</taxon>
        <taxon>Dikarya</taxon>
        <taxon>Basidiomycota</taxon>
        <taxon>Agaricomycotina</taxon>
        <taxon>Agaricomycetes</taxon>
        <taxon>Agaricomycetidae</taxon>
        <taxon>Agaricales</taxon>
        <taxon>Tricholomatineae</taxon>
        <taxon>Lyophyllaceae</taxon>
        <taxon>Tricholomella</taxon>
    </lineage>
</organism>
<dbReference type="OrthoDB" id="3026777at2759"/>
<gene>
    <name evidence="7" type="ORF">D9615_004374</name>
</gene>
<dbReference type="Proteomes" id="UP000565441">
    <property type="component" value="Unassembled WGS sequence"/>
</dbReference>
<feature type="transmembrane region" description="Helical" evidence="6">
    <location>
        <begin position="477"/>
        <end position="499"/>
    </location>
</feature>
<dbReference type="SUPFAM" id="SSF103473">
    <property type="entry name" value="MFS general substrate transporter"/>
    <property type="match status" value="1"/>
</dbReference>
<dbReference type="InterPro" id="IPR036259">
    <property type="entry name" value="MFS_trans_sf"/>
</dbReference>
<sequence length="565" mass="60696">MLPASETSSQHAQENDALLPGPIRKKSRQRTPRAFLPKFTNWKANPYWLLPIVLIASMSRGVTMSPRIQVYKAIACRILNAGSGPPGANAHSIAYAPVDCSGPAVQARAAKIQASVVTTMNVLSAITTGFWSRLGDVHGRKPILALFLLGAVAMESFYVLVMEPNSIFGRHAEKFILVGPILEGMIGGLSAFNGVVHAYTSDCTVHGSRSKIFSTIQGIVFVGLAAGPWFSGLVLPKAVTLEVNDAFFLSIGLLLTTLIYVVTVCPESRQPTPQEHDISNSDTPLFKASPFTVIRRYAHRFFAALIIPIAMFGPRPIPGQTRKNYNLVLLGAGLFVYLVSTAVYTSKYMYAQHVYSWTTAQLGYYMSLLWTARAFNLLVFLPIVISYLKPKASPTNGSTTGPEHLAAEMNFDKRLAQASLAVDGLADALVALAPTSSQPTFIGLSCLSSFTSGGNPALHSLGAVCLHACGFGSEVGALFGGMAVLSAVAHIISPYIYAVTYASTVAYFPKAIFVLAAGLLTIVVLLLSGIRSRSDEIIIREQLTIAEQEEEEEEPMRSAGNGSLM</sequence>
<evidence type="ECO:0000313" key="8">
    <source>
        <dbReference type="Proteomes" id="UP000565441"/>
    </source>
</evidence>
<name>A0A8H5M5Y0_9AGAR</name>
<comment type="caution">
    <text evidence="7">The sequence shown here is derived from an EMBL/GenBank/DDBJ whole genome shotgun (WGS) entry which is preliminary data.</text>
</comment>
<evidence type="ECO:0000256" key="3">
    <source>
        <dbReference type="ARBA" id="ARBA00022989"/>
    </source>
</evidence>
<evidence type="ECO:0000256" key="1">
    <source>
        <dbReference type="ARBA" id="ARBA00004141"/>
    </source>
</evidence>
<dbReference type="GO" id="GO:0022857">
    <property type="term" value="F:transmembrane transporter activity"/>
    <property type="evidence" value="ECO:0007669"/>
    <property type="project" value="InterPro"/>
</dbReference>
<accession>A0A8H5M5Y0</accession>
<evidence type="ECO:0008006" key="9">
    <source>
        <dbReference type="Google" id="ProtNLM"/>
    </source>
</evidence>
<dbReference type="PANTHER" id="PTHR23507:SF1">
    <property type="entry name" value="FI18259P1-RELATED"/>
    <property type="match status" value="1"/>
</dbReference>
<feature type="transmembrane region" description="Helical" evidence="6">
    <location>
        <begin position="297"/>
        <end position="313"/>
    </location>
</feature>
<keyword evidence="4 6" id="KW-0472">Membrane</keyword>
<dbReference type="PANTHER" id="PTHR23507">
    <property type="entry name" value="ZGC:174356"/>
    <property type="match status" value="1"/>
</dbReference>
<evidence type="ECO:0000256" key="4">
    <source>
        <dbReference type="ARBA" id="ARBA00023136"/>
    </source>
</evidence>
<reference evidence="7 8" key="1">
    <citation type="journal article" date="2020" name="ISME J.">
        <title>Uncovering the hidden diversity of litter-decomposition mechanisms in mushroom-forming fungi.</title>
        <authorList>
            <person name="Floudas D."/>
            <person name="Bentzer J."/>
            <person name="Ahren D."/>
            <person name="Johansson T."/>
            <person name="Persson P."/>
            <person name="Tunlid A."/>
        </authorList>
    </citation>
    <scope>NUCLEOTIDE SEQUENCE [LARGE SCALE GENOMIC DNA]</scope>
    <source>
        <strain evidence="7 8">CBS 661.87</strain>
    </source>
</reference>
<proteinExistence type="predicted"/>
<keyword evidence="3 6" id="KW-1133">Transmembrane helix</keyword>
<dbReference type="Gene3D" id="1.20.1250.20">
    <property type="entry name" value="MFS general substrate transporter like domains"/>
    <property type="match status" value="1"/>
</dbReference>
<dbReference type="GO" id="GO:0016020">
    <property type="term" value="C:membrane"/>
    <property type="evidence" value="ECO:0007669"/>
    <property type="project" value="UniProtKB-SubCell"/>
</dbReference>
<evidence type="ECO:0000256" key="6">
    <source>
        <dbReference type="SAM" id="Phobius"/>
    </source>
</evidence>
<comment type="subcellular location">
    <subcellularLocation>
        <location evidence="1">Membrane</location>
        <topology evidence="1">Multi-pass membrane protein</topology>
    </subcellularLocation>
</comment>
<feature type="transmembrane region" description="Helical" evidence="6">
    <location>
        <begin position="364"/>
        <end position="388"/>
    </location>
</feature>
<dbReference type="AlphaFoldDB" id="A0A8H5M5Y0"/>
<keyword evidence="2 6" id="KW-0812">Transmembrane</keyword>
<feature type="transmembrane region" description="Helical" evidence="6">
    <location>
        <begin position="175"/>
        <end position="200"/>
    </location>
</feature>
<feature type="region of interest" description="Disordered" evidence="5">
    <location>
        <begin position="1"/>
        <end position="30"/>
    </location>
</feature>
<feature type="transmembrane region" description="Helical" evidence="6">
    <location>
        <begin position="511"/>
        <end position="530"/>
    </location>
</feature>
<dbReference type="InterPro" id="IPR011701">
    <property type="entry name" value="MFS"/>
</dbReference>
<feature type="transmembrane region" description="Helical" evidence="6">
    <location>
        <begin position="246"/>
        <end position="263"/>
    </location>
</feature>
<evidence type="ECO:0000256" key="2">
    <source>
        <dbReference type="ARBA" id="ARBA00022692"/>
    </source>
</evidence>
<feature type="compositionally biased region" description="Polar residues" evidence="5">
    <location>
        <begin position="1"/>
        <end position="12"/>
    </location>
</feature>
<dbReference type="Pfam" id="PF07690">
    <property type="entry name" value="MFS_1"/>
    <property type="match status" value="1"/>
</dbReference>
<protein>
    <recommendedName>
        <fullName evidence="9">MFS general substrate transporter</fullName>
    </recommendedName>
</protein>
<keyword evidence="8" id="KW-1185">Reference proteome</keyword>
<feature type="transmembrane region" description="Helical" evidence="6">
    <location>
        <begin position="212"/>
        <end position="234"/>
    </location>
</feature>
<evidence type="ECO:0000256" key="5">
    <source>
        <dbReference type="SAM" id="MobiDB-lite"/>
    </source>
</evidence>
<evidence type="ECO:0000313" key="7">
    <source>
        <dbReference type="EMBL" id="KAF5382073.1"/>
    </source>
</evidence>